<dbReference type="GO" id="GO:0016787">
    <property type="term" value="F:hydrolase activity"/>
    <property type="evidence" value="ECO:0007669"/>
    <property type="project" value="InterPro"/>
</dbReference>
<sequence length="275" mass="30279">MTPAFLPGAALLLSSFLAPTSGPIQDVPPFANDLPEHSTGEPVLAFNGKDLSGFYSYLKDHKYEDPEGVFSIVDGEIRISGEEWGGITTEEEFEDYHLIVEWRWGDETFAPRAERSRDSGILLHCVGEDGAAGGQWMESVECQIIEGGCGDFILVGGAGRPSLTCSVREDGGQLYFDPVDGSPETRDSARFNWWGRDPEWEDVLGFRGARDVEMPAGEWNRMEVICDGDRITNIVNGYVVNVGTGSSLTKGKILLQSEGAELFCRRFEVRPLTED</sequence>
<dbReference type="OrthoDB" id="259356at2"/>
<dbReference type="RefSeq" id="WP_145274281.1">
    <property type="nucleotide sequence ID" value="NZ_CP036426.1"/>
</dbReference>
<accession>A0A518H861</accession>
<dbReference type="Gene3D" id="2.60.120.560">
    <property type="entry name" value="Exo-inulinase, domain 1"/>
    <property type="match status" value="1"/>
</dbReference>
<evidence type="ECO:0000259" key="1">
    <source>
        <dbReference type="Pfam" id="PF06439"/>
    </source>
</evidence>
<reference evidence="2 3" key="1">
    <citation type="submission" date="2019-02" db="EMBL/GenBank/DDBJ databases">
        <title>Deep-cultivation of Planctomycetes and their phenomic and genomic characterization uncovers novel biology.</title>
        <authorList>
            <person name="Wiegand S."/>
            <person name="Jogler M."/>
            <person name="Boedeker C."/>
            <person name="Pinto D."/>
            <person name="Vollmers J."/>
            <person name="Rivas-Marin E."/>
            <person name="Kohn T."/>
            <person name="Peeters S.H."/>
            <person name="Heuer A."/>
            <person name="Rast P."/>
            <person name="Oberbeckmann S."/>
            <person name="Bunk B."/>
            <person name="Jeske O."/>
            <person name="Meyerdierks A."/>
            <person name="Storesund J.E."/>
            <person name="Kallscheuer N."/>
            <person name="Luecker S."/>
            <person name="Lage O.M."/>
            <person name="Pohl T."/>
            <person name="Merkel B.J."/>
            <person name="Hornburger P."/>
            <person name="Mueller R.-W."/>
            <person name="Bruemmer F."/>
            <person name="Labrenz M."/>
            <person name="Spormann A.M."/>
            <person name="Op den Camp H."/>
            <person name="Overmann J."/>
            <person name="Amann R."/>
            <person name="Jetten M.S.M."/>
            <person name="Mascher T."/>
            <person name="Medema M.H."/>
            <person name="Devos D.P."/>
            <person name="Kaster A.-K."/>
            <person name="Ovreas L."/>
            <person name="Rohde M."/>
            <person name="Galperin M.Y."/>
            <person name="Jogler C."/>
        </authorList>
    </citation>
    <scope>NUCLEOTIDE SEQUENCE [LARGE SCALE GENOMIC DNA]</scope>
    <source>
        <strain evidence="2 3">ElP</strain>
    </source>
</reference>
<dbReference type="Proteomes" id="UP000317835">
    <property type="component" value="Chromosome"/>
</dbReference>
<dbReference type="EMBL" id="CP036426">
    <property type="protein sequence ID" value="QDV37049.1"/>
    <property type="molecule type" value="Genomic_DNA"/>
</dbReference>
<organism evidence="2 3">
    <name type="scientific">Tautonia plasticadhaerens</name>
    <dbReference type="NCBI Taxonomy" id="2527974"/>
    <lineage>
        <taxon>Bacteria</taxon>
        <taxon>Pseudomonadati</taxon>
        <taxon>Planctomycetota</taxon>
        <taxon>Planctomycetia</taxon>
        <taxon>Isosphaerales</taxon>
        <taxon>Isosphaeraceae</taxon>
        <taxon>Tautonia</taxon>
    </lineage>
</organism>
<evidence type="ECO:0000313" key="3">
    <source>
        <dbReference type="Proteomes" id="UP000317835"/>
    </source>
</evidence>
<proteinExistence type="predicted"/>
<evidence type="ECO:0000313" key="2">
    <source>
        <dbReference type="EMBL" id="QDV37049.1"/>
    </source>
</evidence>
<dbReference type="InterPro" id="IPR010496">
    <property type="entry name" value="AL/BT2_dom"/>
</dbReference>
<gene>
    <name evidence="2" type="ORF">ElP_49820</name>
</gene>
<protein>
    <recommendedName>
        <fullName evidence="1">3-keto-alpha-glucoside-1,2-lyase/3-keto-2-hydroxy-glucal hydratase domain-containing protein</fullName>
    </recommendedName>
</protein>
<name>A0A518H861_9BACT</name>
<keyword evidence="3" id="KW-1185">Reference proteome</keyword>
<dbReference type="Pfam" id="PF06439">
    <property type="entry name" value="3keto-disac_hyd"/>
    <property type="match status" value="1"/>
</dbReference>
<dbReference type="AlphaFoldDB" id="A0A518H861"/>
<feature type="domain" description="3-keto-alpha-glucoside-1,2-lyase/3-keto-2-hydroxy-glucal hydratase" evidence="1">
    <location>
        <begin position="44"/>
        <end position="270"/>
    </location>
</feature>
<dbReference type="KEGG" id="tpla:ElP_49820"/>